<evidence type="ECO:0000256" key="5">
    <source>
        <dbReference type="ARBA" id="ARBA00023198"/>
    </source>
</evidence>
<evidence type="ECO:0000256" key="7">
    <source>
        <dbReference type="SAM" id="MobiDB-lite"/>
    </source>
</evidence>
<feature type="compositionally biased region" description="Pro residues" evidence="7">
    <location>
        <begin position="637"/>
        <end position="649"/>
    </location>
</feature>
<evidence type="ECO:0000256" key="2">
    <source>
        <dbReference type="ARBA" id="ARBA00022553"/>
    </source>
</evidence>
<reference evidence="10" key="1">
    <citation type="submission" date="2025-08" db="UniProtKB">
        <authorList>
            <consortium name="RefSeq"/>
        </authorList>
    </citation>
    <scope>IDENTIFICATION</scope>
    <source>
        <tissue evidence="10">Liver</tissue>
    </source>
</reference>
<evidence type="ECO:0000256" key="6">
    <source>
        <dbReference type="PIRNR" id="PIRNR037744"/>
    </source>
</evidence>
<dbReference type="RefSeq" id="XP_040595166.1">
    <property type="nucleotide sequence ID" value="XM_040739232.1"/>
</dbReference>
<keyword evidence="6" id="KW-0968">Cytoplasmic vesicle</keyword>
<dbReference type="InterPro" id="IPR046946">
    <property type="entry name" value="TCAM1/2"/>
</dbReference>
<dbReference type="InterPro" id="IPR000157">
    <property type="entry name" value="TIR_dom"/>
</dbReference>
<feature type="region of interest" description="Disordered" evidence="7">
    <location>
        <begin position="630"/>
        <end position="684"/>
    </location>
</feature>
<evidence type="ECO:0000256" key="1">
    <source>
        <dbReference type="ARBA" id="ARBA00022490"/>
    </source>
</evidence>
<name>A0ABM2X0U6_MESAU</name>
<feature type="domain" description="TIR" evidence="8">
    <location>
        <begin position="394"/>
        <end position="554"/>
    </location>
</feature>
<organism evidence="9 10">
    <name type="scientific">Mesocricetus auratus</name>
    <name type="common">Golden hamster</name>
    <dbReference type="NCBI Taxonomy" id="10036"/>
    <lineage>
        <taxon>Eukaryota</taxon>
        <taxon>Metazoa</taxon>
        <taxon>Chordata</taxon>
        <taxon>Craniata</taxon>
        <taxon>Vertebrata</taxon>
        <taxon>Euteleostomi</taxon>
        <taxon>Mammalia</taxon>
        <taxon>Eutheria</taxon>
        <taxon>Euarchontoglires</taxon>
        <taxon>Glires</taxon>
        <taxon>Rodentia</taxon>
        <taxon>Myomorpha</taxon>
        <taxon>Muroidea</taxon>
        <taxon>Cricetidae</taxon>
        <taxon>Cricetinae</taxon>
        <taxon>Mesocricetus</taxon>
    </lineage>
</organism>
<evidence type="ECO:0000256" key="3">
    <source>
        <dbReference type="ARBA" id="ARBA00022588"/>
    </source>
</evidence>
<feature type="compositionally biased region" description="Polar residues" evidence="7">
    <location>
        <begin position="168"/>
        <end position="178"/>
    </location>
</feature>
<sequence>MANPGPSLHGALDILRAVGRDRLVRLKDKLGSLDPGSQESKLLHAMVLLVLGQNTEARTSLESLKADPVAQLVARQWTGVDSTDCSEERPDVSWSVARLYHLLTEENLCPASARDMAYREALHDLAPQGSHLLGQLQKEAQDHCSSDITGDHCGFQPLHSDQGCLPPSSASPSVTRSQPLPIDTSDWSQGHSLHSTSSVASLASHLEISQSPTLPFLCPHRGTHGPSKLCETLPASPEPQLVPAGCQEPEEGSWPLSVEASVPLGSPHRTGDPEVSPEVASAILPDSLAAPDTSVHCPVECTEVSTGSQPLLPATTEGIRKQPSTTHQMSPPGSVGDGSLQTTTCSRSAQPRSPQTSPTRPPSPQASTPFPGNCPAPPASMSPIVDHLETSEQKFYNFVVIHARADEHVALRIREKLETLGVPDGATFCEEFQVPGRGELHCLQDAINHSGYTILLLTTNFDCRLSLHQVNHALMNSLTQSGRQDCVIPLLPLECSQAQLSPNTTSLLHSLVWLDEHSPIFARKVANTFKPQKLQAHRIRWKKEQETRALKAQSAQLEADRQRVAAMSAAYSTYVHSYSAWQAQMDSLRMAFGKDLSLAAPTSFPNWLGCPQPTPSHLWQGSTPVSPYFPQPSVSFPQPPIFPQPPSFPQPAVSSPQPPSFPQPPVSSPQPPHFPPASSAATQTPGPLIIHHAQMVQLGVNNHMWGQTGAQATHDKTECLEDSCLGPPSDQGGPQLETPE</sequence>
<dbReference type="InterPro" id="IPR035897">
    <property type="entry name" value="Toll_tir_struct_dom_sf"/>
</dbReference>
<comment type="domain">
    <text evidence="6">The N-terminal region is essential for activation of the IFNB promoter activity.</text>
</comment>
<dbReference type="SUPFAM" id="SSF52200">
    <property type="entry name" value="Toll/Interleukin receptor TIR domain"/>
    <property type="match status" value="1"/>
</dbReference>
<feature type="region of interest" description="Disordered" evidence="7">
    <location>
        <begin position="321"/>
        <end position="383"/>
    </location>
</feature>
<accession>A0ABM2X0U6</accession>
<dbReference type="PANTHER" id="PTHR47230">
    <property type="entry name" value="TIR DOMAIN-CONTAINING ADAPTER MOLECULE 1"/>
    <property type="match status" value="1"/>
</dbReference>
<keyword evidence="6" id="KW-0053">Apoptosis</keyword>
<keyword evidence="5 6" id="KW-0395">Inflammatory response</keyword>
<feature type="compositionally biased region" description="Pro residues" evidence="7">
    <location>
        <begin position="656"/>
        <end position="675"/>
    </location>
</feature>
<keyword evidence="4 6" id="KW-0391">Immunity</keyword>
<comment type="subunit">
    <text evidence="6">Homodimer. Found in a multi-helicase-TICAM1 complex at least composed of DHX36, DDX1, DDX21 and TICAM1.</text>
</comment>
<evidence type="ECO:0000259" key="8">
    <source>
        <dbReference type="PROSITE" id="PS50104"/>
    </source>
</evidence>
<dbReference type="Pfam" id="PF17798">
    <property type="entry name" value="TRIF-NTD"/>
    <property type="match status" value="1"/>
</dbReference>
<keyword evidence="6" id="KW-0496">Mitochondrion</keyword>
<dbReference type="Pfam" id="PF12721">
    <property type="entry name" value="RHIM"/>
    <property type="match status" value="1"/>
</dbReference>
<dbReference type="Gene3D" id="1.25.40.780">
    <property type="match status" value="1"/>
</dbReference>
<keyword evidence="3 6" id="KW-0399">Innate immunity</keyword>
<keyword evidence="9" id="KW-1185">Reference proteome</keyword>
<dbReference type="InterPro" id="IPR025735">
    <property type="entry name" value="RHIM"/>
</dbReference>
<dbReference type="Gene3D" id="3.40.50.10140">
    <property type="entry name" value="Toll/interleukin-1 receptor homology (TIR) domain"/>
    <property type="match status" value="1"/>
</dbReference>
<dbReference type="GeneID" id="101834348"/>
<dbReference type="PROSITE" id="PS50104">
    <property type="entry name" value="TIR"/>
    <property type="match status" value="1"/>
</dbReference>
<dbReference type="PANTHER" id="PTHR47230:SF1">
    <property type="entry name" value="TIR DOMAIN-CONTAINING ADAPTER MOLECULE 1"/>
    <property type="match status" value="1"/>
</dbReference>
<feature type="compositionally biased region" description="Polar residues" evidence="7">
    <location>
        <begin position="322"/>
        <end position="331"/>
    </location>
</feature>
<feature type="region of interest" description="Disordered" evidence="7">
    <location>
        <begin position="720"/>
        <end position="740"/>
    </location>
</feature>
<comment type="subcellular location">
    <subcellularLocation>
        <location evidence="6">Cytoplasmic vesicle</location>
        <location evidence="6">Autophagosome</location>
    </subcellularLocation>
    <subcellularLocation>
        <location evidence="6">Cytoplasm</location>
        <location evidence="6">Cytosol</location>
    </subcellularLocation>
    <subcellularLocation>
        <location evidence="6">Mitochondrion</location>
    </subcellularLocation>
</comment>
<feature type="region of interest" description="Disordered" evidence="7">
    <location>
        <begin position="164"/>
        <end position="193"/>
    </location>
</feature>
<keyword evidence="2" id="KW-0597">Phosphoprotein</keyword>
<comment type="function">
    <text evidence="6">Involved in innate immunity against invading pathogens. Adapter used by TLR3, TLR4 (through TICAM2) and TLR5 to mediate NF-kappa-B and interferon-regulatory factor (IRF) activation, and to induce apoptosis. Ligand binding to these receptors results in TRIF recruitment through its TIR domain. Distinct protein-interaction motifs allow recruitment of the effector proteins TBK1, TRAF6 and RIPK1, which in turn, lead to the activation of transcription factors IRF3 and IRF7, NF-kappa-B and FADD respectively. Phosphorylation by TBK1 on the pLxIS motif leads to recruitment and subsequent activation of the transcription factor IRF3 to induce expression of type I interferon and exert a potent immunity against invading pathogens. Component of a multi-helicase-TICAM1 complex that acts as a cytoplasmic sensor of viral double-stranded RNA (dsRNA) and plays a role in the activation of a cascade of antiviral responses including the induction of pro-inflammatory cytokines.</text>
</comment>
<gene>
    <name evidence="10" type="primary">Ticam1</name>
</gene>
<dbReference type="Proteomes" id="UP000886700">
    <property type="component" value="Unplaced"/>
</dbReference>
<evidence type="ECO:0000313" key="10">
    <source>
        <dbReference type="RefSeq" id="XP_040595166.1"/>
    </source>
</evidence>
<evidence type="ECO:0000256" key="4">
    <source>
        <dbReference type="ARBA" id="ARBA00022859"/>
    </source>
</evidence>
<dbReference type="InterPro" id="IPR040886">
    <property type="entry name" value="TRIF_N"/>
</dbReference>
<protein>
    <recommendedName>
        <fullName evidence="6">TIR domain-containing adapter molecule 1</fullName>
        <shortName evidence="6">TICAM-1</shortName>
    </recommendedName>
</protein>
<evidence type="ECO:0000313" key="9">
    <source>
        <dbReference type="Proteomes" id="UP000886700"/>
    </source>
</evidence>
<proteinExistence type="predicted"/>
<keyword evidence="1 6" id="KW-0963">Cytoplasm</keyword>
<feature type="compositionally biased region" description="Polar residues" evidence="7">
    <location>
        <begin position="339"/>
        <end position="349"/>
    </location>
</feature>